<accession>A0A9W5B607</accession>
<evidence type="ECO:0000313" key="2">
    <source>
        <dbReference type="Proteomes" id="UP000191933"/>
    </source>
</evidence>
<proteinExistence type="predicted"/>
<name>A0A9W5B607_9HYPH</name>
<organism evidence="1 2">
    <name type="scientific">Agrobacterium genomosp. 2 str. CFBP 5494</name>
    <dbReference type="NCBI Taxonomy" id="1183436"/>
    <lineage>
        <taxon>Bacteria</taxon>
        <taxon>Pseudomonadati</taxon>
        <taxon>Pseudomonadota</taxon>
        <taxon>Alphaproteobacteria</taxon>
        <taxon>Hyphomicrobiales</taxon>
        <taxon>Rhizobiaceae</taxon>
        <taxon>Rhizobium/Agrobacterium group</taxon>
        <taxon>Agrobacterium</taxon>
        <taxon>Agrobacterium tumefaciens complex</taxon>
    </lineage>
</organism>
<gene>
    <name evidence="1" type="ORF">AGR2A_Lc80155</name>
</gene>
<sequence length="74" mass="8014">MQCRKRKQGSFPGAIALLVEAASFACTKNCAGFQVVAAEISPALWTWSNGVLLLGIERRRIATGFLCPLTFRNG</sequence>
<protein>
    <submittedName>
        <fullName evidence="1">Uncharacterized protein</fullName>
    </submittedName>
</protein>
<dbReference type="Proteomes" id="UP000191933">
    <property type="component" value="Unassembled WGS sequence"/>
</dbReference>
<keyword evidence="2" id="KW-1185">Reference proteome</keyword>
<dbReference type="AlphaFoldDB" id="A0A9W5B607"/>
<comment type="caution">
    <text evidence="1">The sequence shown here is derived from an EMBL/GenBank/DDBJ whole genome shotgun (WGS) entry which is preliminary data.</text>
</comment>
<evidence type="ECO:0000313" key="1">
    <source>
        <dbReference type="EMBL" id="CUX00225.1"/>
    </source>
</evidence>
<reference evidence="1 2" key="1">
    <citation type="submission" date="2016-01" db="EMBL/GenBank/DDBJ databases">
        <authorList>
            <person name="Regsiter A."/>
            <person name="william w."/>
        </authorList>
    </citation>
    <scope>NUCLEOTIDE SEQUENCE [LARGE SCALE GENOMIC DNA]</scope>
    <source>
        <strain evidence="1 2">CFBP 5494</strain>
    </source>
</reference>
<dbReference type="EMBL" id="FBVY01000037">
    <property type="protein sequence ID" value="CUX00225.1"/>
    <property type="molecule type" value="Genomic_DNA"/>
</dbReference>